<evidence type="ECO:0000256" key="9">
    <source>
        <dbReference type="RuleBase" id="RU361150"/>
    </source>
</evidence>
<evidence type="ECO:0000259" key="10">
    <source>
        <dbReference type="SMART" id="SM00199"/>
    </source>
</evidence>
<keyword evidence="4 9" id="KW-0964">Secreted</keyword>
<dbReference type="CDD" id="cd00272">
    <property type="entry name" value="Chemokine_CC"/>
    <property type="match status" value="1"/>
</dbReference>
<comment type="similarity">
    <text evidence="2 9">Belongs to the intercrine beta (chemokine CC) family.</text>
</comment>
<dbReference type="InterPro" id="IPR000827">
    <property type="entry name" value="Chemokine_CC_CS"/>
</dbReference>
<dbReference type="SUPFAM" id="SSF54117">
    <property type="entry name" value="Interleukin 8-like chemokines"/>
    <property type="match status" value="1"/>
</dbReference>
<dbReference type="PANTHER" id="PTHR12015">
    <property type="entry name" value="SMALL INDUCIBLE CYTOKINE A"/>
    <property type="match status" value="1"/>
</dbReference>
<dbReference type="InterPro" id="IPR036048">
    <property type="entry name" value="Interleukin_8-like_sf"/>
</dbReference>
<dbReference type="Proteomes" id="UP001369086">
    <property type="component" value="Unassembled WGS sequence"/>
</dbReference>
<gene>
    <name evidence="11" type="ORF">HHUSO_G6501</name>
</gene>
<evidence type="ECO:0000256" key="1">
    <source>
        <dbReference type="ARBA" id="ARBA00004613"/>
    </source>
</evidence>
<accession>A0ABR0ZXV5</accession>
<feature type="domain" description="Chemokine interleukin-8-like" evidence="10">
    <location>
        <begin position="28"/>
        <end position="86"/>
    </location>
</feature>
<dbReference type="PROSITE" id="PS00472">
    <property type="entry name" value="SMALL_CYTOKINES_CC"/>
    <property type="match status" value="1"/>
</dbReference>
<reference evidence="11 12" key="1">
    <citation type="submission" date="2021-05" db="EMBL/GenBank/DDBJ databases">
        <authorList>
            <person name="Zahm M."/>
            <person name="Klopp C."/>
            <person name="Cabau C."/>
            <person name="Kuhl H."/>
            <person name="Suciu R."/>
            <person name="Ciorpac M."/>
            <person name="Holostenco D."/>
            <person name="Gessner J."/>
            <person name="Wuertz S."/>
            <person name="Hohne C."/>
            <person name="Stock M."/>
            <person name="Gislard M."/>
            <person name="Lluch J."/>
            <person name="Milhes M."/>
            <person name="Lampietro C."/>
            <person name="Lopez Roques C."/>
            <person name="Donnadieu C."/>
            <person name="Du K."/>
            <person name="Schartl M."/>
            <person name="Guiguen Y."/>
        </authorList>
    </citation>
    <scope>NUCLEOTIDE SEQUENCE [LARGE SCALE GENOMIC DNA]</scope>
    <source>
        <strain evidence="11">Hh-F2</strain>
        <tissue evidence="11">Blood</tissue>
    </source>
</reference>
<evidence type="ECO:0000256" key="8">
    <source>
        <dbReference type="ARBA" id="ARBA00046726"/>
    </source>
</evidence>
<name>A0ABR0ZXV5_HUSHU</name>
<dbReference type="SMART" id="SM00199">
    <property type="entry name" value="SCY"/>
    <property type="match status" value="1"/>
</dbReference>
<keyword evidence="9" id="KW-0145">Chemotaxis</keyword>
<dbReference type="InterPro" id="IPR001811">
    <property type="entry name" value="Chemokine_IL8-like_dom"/>
</dbReference>
<keyword evidence="12" id="KW-1185">Reference proteome</keyword>
<protein>
    <recommendedName>
        <fullName evidence="9">C-C motif chemokine</fullName>
    </recommendedName>
</protein>
<comment type="function">
    <text evidence="7">Monokine with inflammatory and chemokinetic properties. Binds to CCR1, CCR4 and CCR5. One of the major HIV-suppressive factors produced by CD8+ T-cells. Recombinant MIP-1-alpha induces a dose-dependent inhibition of different strains of HIV-1, HIV-2, and simian immunodeficiency virus (SIV).</text>
</comment>
<dbReference type="PANTHER" id="PTHR12015:SF183">
    <property type="entry name" value="C-C MOTIF CHEMOKINE 3"/>
    <property type="match status" value="1"/>
</dbReference>
<comment type="subcellular location">
    <subcellularLocation>
        <location evidence="1 9">Secreted</location>
    </subcellularLocation>
</comment>
<dbReference type="InterPro" id="IPR039809">
    <property type="entry name" value="Chemokine_b/g/d"/>
</dbReference>
<organism evidence="11 12">
    <name type="scientific">Huso huso</name>
    <name type="common">Beluga</name>
    <name type="synonym">Acipenser huso</name>
    <dbReference type="NCBI Taxonomy" id="61971"/>
    <lineage>
        <taxon>Eukaryota</taxon>
        <taxon>Metazoa</taxon>
        <taxon>Chordata</taxon>
        <taxon>Craniata</taxon>
        <taxon>Vertebrata</taxon>
        <taxon>Euteleostomi</taxon>
        <taxon>Actinopterygii</taxon>
        <taxon>Chondrostei</taxon>
        <taxon>Acipenseriformes</taxon>
        <taxon>Acipenseridae</taxon>
        <taxon>Huso</taxon>
    </lineage>
</organism>
<evidence type="ECO:0000256" key="3">
    <source>
        <dbReference type="ARBA" id="ARBA00022514"/>
    </source>
</evidence>
<keyword evidence="6" id="KW-1015">Disulfide bond</keyword>
<keyword evidence="3 9" id="KW-0202">Cytokine</keyword>
<sequence>MKFTHLVMAALLIAALCSQTLGSNAHTPDICCFSYHKVKLQRKTLARYEVTRTDCTKPGVVLVTRSGKQTCVNPAEPWVKDRMQYLDQIFSSLPVDS</sequence>
<evidence type="ECO:0000256" key="6">
    <source>
        <dbReference type="ARBA" id="ARBA00023157"/>
    </source>
</evidence>
<evidence type="ECO:0000256" key="5">
    <source>
        <dbReference type="ARBA" id="ARBA00022729"/>
    </source>
</evidence>
<evidence type="ECO:0000256" key="2">
    <source>
        <dbReference type="ARBA" id="ARBA00010868"/>
    </source>
</evidence>
<dbReference type="EMBL" id="JAHFZB010000005">
    <property type="protein sequence ID" value="KAK6489641.1"/>
    <property type="molecule type" value="Genomic_DNA"/>
</dbReference>
<feature type="chain" id="PRO_5044976799" description="C-C motif chemokine" evidence="9">
    <location>
        <begin position="23"/>
        <end position="97"/>
    </location>
</feature>
<keyword evidence="5 9" id="KW-0732">Signal</keyword>
<evidence type="ECO:0000313" key="11">
    <source>
        <dbReference type="EMBL" id="KAK6489641.1"/>
    </source>
</evidence>
<comment type="caution">
    <text evidence="11">The sequence shown here is derived from an EMBL/GenBank/DDBJ whole genome shotgun (WGS) entry which is preliminary data.</text>
</comment>
<evidence type="ECO:0000256" key="4">
    <source>
        <dbReference type="ARBA" id="ARBA00022525"/>
    </source>
</evidence>
<evidence type="ECO:0000256" key="7">
    <source>
        <dbReference type="ARBA" id="ARBA00044740"/>
    </source>
</evidence>
<dbReference type="Gene3D" id="2.40.50.40">
    <property type="match status" value="1"/>
</dbReference>
<dbReference type="Pfam" id="PF00048">
    <property type="entry name" value="IL8"/>
    <property type="match status" value="1"/>
</dbReference>
<comment type="subunit">
    <text evidence="8">Self-associates. Also heterodimer of MIP-1-alpha(4-69) and MIP-1-beta(3-69). Interacts with CCR1.</text>
</comment>
<feature type="signal peptide" evidence="9">
    <location>
        <begin position="1"/>
        <end position="22"/>
    </location>
</feature>
<evidence type="ECO:0000313" key="12">
    <source>
        <dbReference type="Proteomes" id="UP001369086"/>
    </source>
</evidence>
<proteinExistence type="inferred from homology"/>